<name>A0A8C1L4I2_CYPCA</name>
<evidence type="ECO:0008006" key="4">
    <source>
        <dbReference type="Google" id="ProtNLM"/>
    </source>
</evidence>
<feature type="region of interest" description="Disordered" evidence="1">
    <location>
        <begin position="28"/>
        <end position="80"/>
    </location>
</feature>
<sequence>MKAAQVIAQGNISSSIAAQYQHLSPAQSSISTTAQLSSNPAAAKPSPAQPSSSSSSTAQLQQPSLAQPSSSSSTAQAHNSIAQSSINTTAQTSTNSLAQSSSLKQNLPDCWGISQYEYFKQAYPFIYVSNKKLGCSVCKSATSLGVYRQGSQRYTFSSEWQNCKISPYGRTKTKQMTSLRKKIHEHKSLQRHIQAVAILKKRSEKQLDSSLLVAQEEITSTMSVFRTAYYIAKRNKPFTEHPELTDLQRANGVNIGRVLHSNVTCGDIIQLISKEMKGDLMASIMSTRPKLTILIDEGTALSKKPCLVVFLRCSVNNSEPTTFFLDLVELQSTNAEGITEALLNCLLGHGLDNAFLNECLVGFCSDGASVMLGRKAGVFSRLKSTFPRLIGRHRLNHRLELAVGDAVKQCTEINHFSSFMDKLYCLYHQSPKNQRELRSATSELGIVIKKIGRVLSVRWVASSHRAVKAVWTMHEALYANFCKASHDAECSANERCMFQGLATKLSSGDFIKNMGLMLDALEELKDLSESLQSRDISLSRAVHLVEREVDTFIARQHNPGPNYRQAAETV</sequence>
<dbReference type="Proteomes" id="UP000694427">
    <property type="component" value="Unplaced"/>
</dbReference>
<reference evidence="2" key="1">
    <citation type="submission" date="2025-08" db="UniProtKB">
        <authorList>
            <consortium name="Ensembl"/>
        </authorList>
    </citation>
    <scope>IDENTIFICATION</scope>
</reference>
<reference evidence="2" key="2">
    <citation type="submission" date="2025-09" db="UniProtKB">
        <authorList>
            <consortium name="Ensembl"/>
        </authorList>
    </citation>
    <scope>IDENTIFICATION</scope>
</reference>
<organism evidence="2 3">
    <name type="scientific">Cyprinus carpio</name>
    <name type="common">Common carp</name>
    <dbReference type="NCBI Taxonomy" id="7962"/>
    <lineage>
        <taxon>Eukaryota</taxon>
        <taxon>Metazoa</taxon>
        <taxon>Chordata</taxon>
        <taxon>Craniata</taxon>
        <taxon>Vertebrata</taxon>
        <taxon>Euteleostomi</taxon>
        <taxon>Actinopterygii</taxon>
        <taxon>Neopterygii</taxon>
        <taxon>Teleostei</taxon>
        <taxon>Ostariophysi</taxon>
        <taxon>Cypriniformes</taxon>
        <taxon>Cyprinidae</taxon>
        <taxon>Cyprininae</taxon>
        <taxon>Cyprinus</taxon>
    </lineage>
</organism>
<dbReference type="PANTHER" id="PTHR46880">
    <property type="entry name" value="RAS-ASSOCIATING DOMAIN-CONTAINING PROTEIN"/>
    <property type="match status" value="1"/>
</dbReference>
<evidence type="ECO:0000313" key="2">
    <source>
        <dbReference type="Ensembl" id="ENSCCRP00010054769.1"/>
    </source>
</evidence>
<dbReference type="Ensembl" id="ENSCCRT00010059998.1">
    <property type="protein sequence ID" value="ENSCCRP00010054769.1"/>
    <property type="gene ID" value="ENSCCRG00010023209.1"/>
</dbReference>
<proteinExistence type="predicted"/>
<protein>
    <recommendedName>
        <fullName evidence="4">DUF4371 domain-containing protein</fullName>
    </recommendedName>
</protein>
<evidence type="ECO:0000256" key="1">
    <source>
        <dbReference type="SAM" id="MobiDB-lite"/>
    </source>
</evidence>
<accession>A0A8C1L4I2</accession>
<evidence type="ECO:0000313" key="3">
    <source>
        <dbReference type="Proteomes" id="UP000694427"/>
    </source>
</evidence>
<keyword evidence="3" id="KW-1185">Reference proteome</keyword>
<dbReference type="PANTHER" id="PTHR46880:SF8">
    <property type="entry name" value="E3 SUMO-PROTEIN LIGASE KIAA1586"/>
    <property type="match status" value="1"/>
</dbReference>
<dbReference type="AlphaFoldDB" id="A0A8C1L4I2"/>
<feature type="compositionally biased region" description="Low complexity" evidence="1">
    <location>
        <begin position="37"/>
        <end position="77"/>
    </location>
</feature>